<dbReference type="InterPro" id="IPR004843">
    <property type="entry name" value="Calcineurin-like_PHP"/>
</dbReference>
<evidence type="ECO:0000259" key="1">
    <source>
        <dbReference type="Pfam" id="PF00149"/>
    </source>
</evidence>
<keyword evidence="3" id="KW-1185">Reference proteome</keyword>
<evidence type="ECO:0000313" key="2">
    <source>
        <dbReference type="EMBL" id="MBP0466496.1"/>
    </source>
</evidence>
<name>A0ABS4B0D1_9PROT</name>
<reference evidence="2 3" key="1">
    <citation type="submission" date="2021-03" db="EMBL/GenBank/DDBJ databases">
        <authorList>
            <person name="So Y."/>
        </authorList>
    </citation>
    <scope>NUCLEOTIDE SEQUENCE [LARGE SCALE GENOMIC DNA]</scope>
    <source>
        <strain evidence="2 3">PWR1</strain>
    </source>
</reference>
<sequence length="265" mass="27364">MTPTQDSLRAAGFRGLRIVGDVHGEAGQFAAAVAGAEAAGLFLIQLGDLTDHGPDSPGVLRLMFGLTEAGRGLFLLGNHDHKLRRALSGQKVRMEAAGLGRTLDQLRAAPDGPALTARAIEEVARAPAWLRIGALFLVHAAFHDAMLHAPSPPDAGAAKPEGLVGRAIFGQVTGRTGPNGFPERLTGWIDRIPAGLTVVVGHDNRSTDGRPPVMPGARGGRAIFLDTGAGKGGALAWIDLGLDGRPLSAGDVDSPQGAGRNMTVQ</sequence>
<feature type="domain" description="Calcineurin-like phosphoesterase" evidence="1">
    <location>
        <begin position="18"/>
        <end position="85"/>
    </location>
</feature>
<comment type="caution">
    <text evidence="2">The sequence shown here is derived from an EMBL/GenBank/DDBJ whole genome shotgun (WGS) entry which is preliminary data.</text>
</comment>
<dbReference type="Proteomes" id="UP000680815">
    <property type="component" value="Unassembled WGS sequence"/>
</dbReference>
<dbReference type="Pfam" id="PF00149">
    <property type="entry name" value="Metallophos"/>
    <property type="match status" value="1"/>
</dbReference>
<dbReference type="SUPFAM" id="SSF56300">
    <property type="entry name" value="Metallo-dependent phosphatases"/>
    <property type="match status" value="1"/>
</dbReference>
<dbReference type="Gene3D" id="3.60.21.10">
    <property type="match status" value="1"/>
</dbReference>
<dbReference type="EMBL" id="JAGIYZ010000029">
    <property type="protein sequence ID" value="MBP0466496.1"/>
    <property type="molecule type" value="Genomic_DNA"/>
</dbReference>
<dbReference type="PANTHER" id="PTHR42850">
    <property type="entry name" value="METALLOPHOSPHOESTERASE"/>
    <property type="match status" value="1"/>
</dbReference>
<dbReference type="RefSeq" id="WP_209353893.1">
    <property type="nucleotide sequence ID" value="NZ_JAGIYZ010000029.1"/>
</dbReference>
<protein>
    <submittedName>
        <fullName evidence="2">Metallophosphoesterase</fullName>
    </submittedName>
</protein>
<evidence type="ECO:0000313" key="3">
    <source>
        <dbReference type="Proteomes" id="UP000680815"/>
    </source>
</evidence>
<proteinExistence type="predicted"/>
<gene>
    <name evidence="2" type="ORF">J5Y09_21385</name>
</gene>
<dbReference type="InterPro" id="IPR050126">
    <property type="entry name" value="Ap4A_hydrolase"/>
</dbReference>
<dbReference type="InterPro" id="IPR029052">
    <property type="entry name" value="Metallo-depent_PP-like"/>
</dbReference>
<accession>A0ABS4B0D1</accession>
<organism evidence="2 3">
    <name type="scientific">Roseomonas nitratireducens</name>
    <dbReference type="NCBI Taxonomy" id="2820810"/>
    <lineage>
        <taxon>Bacteria</taxon>
        <taxon>Pseudomonadati</taxon>
        <taxon>Pseudomonadota</taxon>
        <taxon>Alphaproteobacteria</taxon>
        <taxon>Acetobacterales</taxon>
        <taxon>Roseomonadaceae</taxon>
        <taxon>Roseomonas</taxon>
    </lineage>
</organism>